<evidence type="ECO:0007829" key="5">
    <source>
        <dbReference type="PDB" id="8WBR"/>
    </source>
</evidence>
<name>W8PFD2_KLEOX</name>
<dbReference type="InterPro" id="IPR051540">
    <property type="entry name" value="S-2-haloacid_dehalogenase"/>
</dbReference>
<keyword evidence="1 5" id="KW-0479">Metal-binding</keyword>
<dbReference type="NCBIfam" id="TIGR01549">
    <property type="entry name" value="HAD-SF-IA-v1"/>
    <property type="match status" value="1"/>
</dbReference>
<dbReference type="NCBIfam" id="TIGR01428">
    <property type="entry name" value="HAD_type_II"/>
    <property type="match status" value="1"/>
</dbReference>
<dbReference type="GO" id="GO:0046872">
    <property type="term" value="F:metal ion binding"/>
    <property type="evidence" value="ECO:0007669"/>
    <property type="project" value="UniProtKB-KW"/>
</dbReference>
<organism evidence="4">
    <name type="scientific">Klebsiella oxytoca</name>
    <dbReference type="NCBI Taxonomy" id="571"/>
    <lineage>
        <taxon>Bacteria</taxon>
        <taxon>Pseudomonadati</taxon>
        <taxon>Pseudomonadota</taxon>
        <taxon>Gammaproteobacteria</taxon>
        <taxon>Enterobacterales</taxon>
        <taxon>Enterobacteriaceae</taxon>
        <taxon>Klebsiella/Raoultella group</taxon>
        <taxon>Klebsiella</taxon>
    </lineage>
</organism>
<dbReference type="Pfam" id="PF00702">
    <property type="entry name" value="Hydrolase"/>
    <property type="match status" value="1"/>
</dbReference>
<reference evidence="7" key="2">
    <citation type="journal article" date="2024" name="Biochemistry">
        <title>Structural Insights of a &amp;lt;i&amp;gt;cis&amp;lt;/i&amp;gt;-Epoxysuccinate Hydrolase Facilitate the Development of Robust Biocatalysts for the Production of l-(+)-Tartrate.</title>
        <authorList>
            <person name="Han Y."/>
            <person name="Luo Y."/>
            <person name="Ma B.D."/>
            <person name="Li J."/>
            <person name="Xu J.H."/>
            <person name="Kong X.D."/>
        </authorList>
    </citation>
    <scope>X-RAY CRYSTALLOGRAPHY (1.79 ANGSTROMS) OF 20-274</scope>
</reference>
<feature type="chain" id="PRO_5004913664" evidence="3">
    <location>
        <begin position="20"/>
        <end position="274"/>
    </location>
</feature>
<dbReference type="Gene3D" id="1.10.150.750">
    <property type="match status" value="1"/>
</dbReference>
<dbReference type="InterPro" id="IPR023214">
    <property type="entry name" value="HAD_sf"/>
</dbReference>
<dbReference type="SUPFAM" id="SSF56784">
    <property type="entry name" value="HAD-like"/>
    <property type="match status" value="1"/>
</dbReference>
<dbReference type="InterPro" id="IPR036412">
    <property type="entry name" value="HAD-like_sf"/>
</dbReference>
<evidence type="ECO:0000313" key="4">
    <source>
        <dbReference type="EMBL" id="AHL19851.1"/>
    </source>
</evidence>
<sequence>MKFSGASLFAAVSGASLFAAVSSSNTFADASLIRKGGQPDGLKALFFDVQGTLVDFYSTITREGEAFSAVRGFQADWTTVTEQWRAEYRSRLDQVIKGERPWTTTDRIYREALDGILANHPWGASLNSADRDELNSLWSKLIPWDDTAPGLARLRSKYITSTLSNGSMASVLRISKLGALPFDAILTAELVRSSKPDPKVYQLALDSVGIEAHQAMMVACHKYDLQAAKRLGFKVAFIARPFEFGPNKKVDTKPEQYFDYYANSVVELAGMLGA</sequence>
<dbReference type="PDB" id="8WBT">
    <property type="method" value="X-ray"/>
    <property type="resolution" value="2.05 A"/>
    <property type="chains" value="A/B/C/D=41-274"/>
</dbReference>
<reference evidence="5 6" key="3">
    <citation type="journal article" date="2024" name="J. Biol. Chem.">
        <title>Deciphering the stereo-specific catalytic mechanisms of cis-epoxysuccinate hydrolases producing L(+)-tartaric acid.</title>
        <authorList>
            <person name="Dong S."/>
            <person name="Xuan J."/>
            <person name="Feng Y."/>
            <person name="Cui Q."/>
        </authorList>
    </citation>
    <scope>X-RAY CRYSTALLOGRAPHY (2.02 ANGSTROMS) OF 41-274 IN COMPLEX WITH CA(2+)</scope>
</reference>
<dbReference type="SFLD" id="SFLDS00003">
    <property type="entry name" value="Haloacid_Dehalogenase"/>
    <property type="match status" value="1"/>
</dbReference>
<feature type="binding site" evidence="5 6">
    <location>
        <position position="182"/>
    </location>
    <ligand>
        <name>Ca(2+)</name>
        <dbReference type="ChEBI" id="CHEBI:29108"/>
    </ligand>
</feature>
<accession>W8PFD2</accession>
<evidence type="ECO:0007829" key="7">
    <source>
        <dbReference type="PDB" id="8WWS"/>
    </source>
</evidence>
<proteinExistence type="evidence at protein level"/>
<dbReference type="InterPro" id="IPR006439">
    <property type="entry name" value="HAD-SF_hydro_IA"/>
</dbReference>
<dbReference type="InterPro" id="IPR006328">
    <property type="entry name" value="2-HAD"/>
</dbReference>
<evidence type="ECO:0000256" key="1">
    <source>
        <dbReference type="ARBA" id="ARBA00022723"/>
    </source>
</evidence>
<dbReference type="SFLD" id="SFLDG01129">
    <property type="entry name" value="C1.5:_HAD__Beta-PGM__Phosphata"/>
    <property type="match status" value="1"/>
</dbReference>
<dbReference type="GO" id="GO:0019120">
    <property type="term" value="F:hydrolase activity, acting on acid halide bonds, in C-halide compounds"/>
    <property type="evidence" value="ECO:0007669"/>
    <property type="project" value="InterPro"/>
</dbReference>
<protein>
    <submittedName>
        <fullName evidence="4">Cis-epoxysuccinate hydrolase</fullName>
    </submittedName>
</protein>
<keyword evidence="3" id="KW-0732">Signal</keyword>
<dbReference type="PDB" id="8WBR">
    <property type="method" value="X-ray"/>
    <property type="resolution" value="2.02 A"/>
    <property type="chains" value="A/B=41-274"/>
</dbReference>
<dbReference type="PANTHER" id="PTHR43316">
    <property type="entry name" value="HYDROLASE, HALOACID DELAHOGENASE-RELATED"/>
    <property type="match status" value="1"/>
</dbReference>
<dbReference type="SMR" id="W8PFD2"/>
<evidence type="ECO:0000256" key="2">
    <source>
        <dbReference type="ARBA" id="ARBA00022801"/>
    </source>
</evidence>
<dbReference type="Gene3D" id="3.40.50.1000">
    <property type="entry name" value="HAD superfamily/HAD-like"/>
    <property type="match status" value="1"/>
</dbReference>
<dbReference type="PANTHER" id="PTHR43316:SF3">
    <property type="entry name" value="HALOACID DEHALOGENASE, TYPE II (AFU_ORTHOLOGUE AFUA_2G07750)-RELATED"/>
    <property type="match status" value="1"/>
</dbReference>
<keyword evidence="5 6" id="KW-0002">3D-structure</keyword>
<dbReference type="PRINTS" id="PR00413">
    <property type="entry name" value="HADHALOGNASE"/>
</dbReference>
<keyword evidence="2 4" id="KW-0378">Hydrolase</keyword>
<dbReference type="EMBL" id="KF977193">
    <property type="protein sequence ID" value="AHL19851.1"/>
    <property type="molecule type" value="Genomic_DNA"/>
</dbReference>
<evidence type="ECO:0000256" key="3">
    <source>
        <dbReference type="SAM" id="SignalP"/>
    </source>
</evidence>
<keyword evidence="5 6" id="KW-0106">Calcium</keyword>
<feature type="signal peptide" evidence="3">
    <location>
        <begin position="1"/>
        <end position="19"/>
    </location>
</feature>
<dbReference type="PDB" id="8WWS">
    <property type="method" value="X-ray"/>
    <property type="resolution" value="1.79 A"/>
    <property type="chains" value="A/B/C/D=20-274"/>
</dbReference>
<dbReference type="PDB" id="8WBS">
    <property type="method" value="X-ray"/>
    <property type="resolution" value="2.03 A"/>
    <property type="chains" value="A/B/C/D=41-274"/>
</dbReference>
<evidence type="ECO:0007829" key="6">
    <source>
        <dbReference type="PDB" id="8WBS"/>
    </source>
</evidence>
<reference evidence="4" key="1">
    <citation type="submission" date="2013-12" db="EMBL/GenBank/DDBJ databases">
        <title>A novel cis-epoxysuccinate hydrolase from Klebsiella sp. BK-58: its isolation, purification, cloning and reaction mechanism analysis.</title>
        <authorList>
            <person name="Zhang J."/>
            <person name="Xie Z."/>
            <person name="Cheng Y."/>
            <person name="Pan H."/>
        </authorList>
    </citation>
    <scope>NUCLEOTIDE SEQUENCE</scope>
    <source>
        <strain evidence="4">BK-58</strain>
    </source>
</reference>
<dbReference type="NCBIfam" id="TIGR01493">
    <property type="entry name" value="HAD-SF-IA-v2"/>
    <property type="match status" value="1"/>
</dbReference>
<dbReference type="AlphaFoldDB" id="W8PFD2"/>